<keyword evidence="3" id="KW-1185">Reference proteome</keyword>
<dbReference type="Gene3D" id="3.30.450.20">
    <property type="entry name" value="PAS domain"/>
    <property type="match status" value="1"/>
</dbReference>
<dbReference type="SMART" id="SM00850">
    <property type="entry name" value="LytTR"/>
    <property type="match status" value="1"/>
</dbReference>
<dbReference type="AlphaFoldDB" id="A0A437RLM1"/>
<dbReference type="InterPro" id="IPR046947">
    <property type="entry name" value="LytR-like"/>
</dbReference>
<proteinExistence type="predicted"/>
<dbReference type="OrthoDB" id="9781059at2"/>
<dbReference type="InterPro" id="IPR007492">
    <property type="entry name" value="LytTR_DNA-bd_dom"/>
</dbReference>
<dbReference type="GO" id="GO:0003677">
    <property type="term" value="F:DNA binding"/>
    <property type="evidence" value="ECO:0007669"/>
    <property type="project" value="InterPro"/>
</dbReference>
<dbReference type="Proteomes" id="UP000285575">
    <property type="component" value="Unassembled WGS sequence"/>
</dbReference>
<dbReference type="EMBL" id="SACR01000002">
    <property type="protein sequence ID" value="RVU47644.1"/>
    <property type="molecule type" value="Genomic_DNA"/>
</dbReference>
<evidence type="ECO:0000313" key="3">
    <source>
        <dbReference type="Proteomes" id="UP000285575"/>
    </source>
</evidence>
<dbReference type="Gene3D" id="2.40.50.1020">
    <property type="entry name" value="LytTr DNA-binding domain"/>
    <property type="match status" value="1"/>
</dbReference>
<dbReference type="PANTHER" id="PTHR37299">
    <property type="entry name" value="TRANSCRIPTIONAL REGULATOR-RELATED"/>
    <property type="match status" value="1"/>
</dbReference>
<gene>
    <name evidence="2" type="ORF">EOE66_07905</name>
</gene>
<name>A0A437RLM1_9BURK</name>
<accession>A0A437RLM1</accession>
<feature type="domain" description="HTH LytTR-type" evidence="1">
    <location>
        <begin position="140"/>
        <end position="244"/>
    </location>
</feature>
<dbReference type="PROSITE" id="PS50930">
    <property type="entry name" value="HTH_LYTTR"/>
    <property type="match status" value="1"/>
</dbReference>
<evidence type="ECO:0000259" key="1">
    <source>
        <dbReference type="PROSITE" id="PS50930"/>
    </source>
</evidence>
<dbReference type="PANTHER" id="PTHR37299:SF1">
    <property type="entry name" value="STAGE 0 SPORULATION PROTEIN A HOMOLOG"/>
    <property type="match status" value="1"/>
</dbReference>
<evidence type="ECO:0000313" key="2">
    <source>
        <dbReference type="EMBL" id="RVU47644.1"/>
    </source>
</evidence>
<dbReference type="Pfam" id="PF04397">
    <property type="entry name" value="LytTR"/>
    <property type="match status" value="1"/>
</dbReference>
<protein>
    <submittedName>
        <fullName evidence="2">LytTR family transcriptional regulator</fullName>
    </submittedName>
</protein>
<sequence length="254" mass="28331">MAPAVSPLYLLERFDVGVVHLDNARHVTGMNEFARRVLPVDRMQPFNRMVLSFHPERSQPKVEFLLDQAASCPVANPPPMTMIINIPERVLLIKVARTADGEQRPTGYVLVFYDITELVAANEQPGPDAQAVVRRQLQKIPTVSGQKIVFVEADEVLRLNSDGHYTRVVTAEANQFCNLSIGDLETRLDAEHFMRVHRSHIVNLRHVTQLLRVDGRLVLTLRGDTTEVPVSRTSSSALMARLGIAPASVATRQT</sequence>
<comment type="caution">
    <text evidence="2">The sequence shown here is derived from an EMBL/GenBank/DDBJ whole genome shotgun (WGS) entry which is preliminary data.</text>
</comment>
<reference evidence="2 3" key="1">
    <citation type="submission" date="2019-01" db="EMBL/GenBank/DDBJ databases">
        <authorList>
            <person name="Chen W.-M."/>
        </authorList>
    </citation>
    <scope>NUCLEOTIDE SEQUENCE [LARGE SCALE GENOMIC DNA]</scope>
    <source>
        <strain evidence="2 3">KYPY4</strain>
    </source>
</reference>
<organism evidence="2 3">
    <name type="scientific">Rubrivivax rivuli</name>
    <dbReference type="NCBI Taxonomy" id="1862385"/>
    <lineage>
        <taxon>Bacteria</taxon>
        <taxon>Pseudomonadati</taxon>
        <taxon>Pseudomonadota</taxon>
        <taxon>Betaproteobacteria</taxon>
        <taxon>Burkholderiales</taxon>
        <taxon>Sphaerotilaceae</taxon>
        <taxon>Rubrivivax</taxon>
    </lineage>
</organism>
<dbReference type="Pfam" id="PF13596">
    <property type="entry name" value="PAS_10"/>
    <property type="match status" value="1"/>
</dbReference>
<dbReference type="RefSeq" id="WP_128228106.1">
    <property type="nucleotide sequence ID" value="NZ_SACR01000002.1"/>
</dbReference>
<dbReference type="GO" id="GO:0000156">
    <property type="term" value="F:phosphorelay response regulator activity"/>
    <property type="evidence" value="ECO:0007669"/>
    <property type="project" value="InterPro"/>
</dbReference>